<protein>
    <submittedName>
        <fullName evidence="8">Site-specific integrase</fullName>
    </submittedName>
</protein>
<feature type="domain" description="Tyr recombinase" evidence="6">
    <location>
        <begin position="225"/>
        <end position="445"/>
    </location>
</feature>
<dbReference type="InterPro" id="IPR050090">
    <property type="entry name" value="Tyrosine_recombinase_XerCD"/>
</dbReference>
<dbReference type="PANTHER" id="PTHR30349:SF41">
    <property type="entry name" value="INTEGRASE_RECOMBINASE PROTEIN MJ0367-RELATED"/>
    <property type="match status" value="1"/>
</dbReference>
<dbReference type="InterPro" id="IPR025269">
    <property type="entry name" value="SAM-like_dom"/>
</dbReference>
<gene>
    <name evidence="8" type="ORF">EGO51_02670</name>
</gene>
<dbReference type="EMBL" id="RQWK01000001">
    <property type="protein sequence ID" value="KAA9408730.1"/>
    <property type="molecule type" value="Genomic_DNA"/>
</dbReference>
<dbReference type="AlphaFoldDB" id="A0A5J5LH79"/>
<dbReference type="Gene3D" id="1.10.150.130">
    <property type="match status" value="1"/>
</dbReference>
<dbReference type="Pfam" id="PF00589">
    <property type="entry name" value="Phage_integrase"/>
    <property type="match status" value="1"/>
</dbReference>
<evidence type="ECO:0000259" key="6">
    <source>
        <dbReference type="PROSITE" id="PS51898"/>
    </source>
</evidence>
<dbReference type="Pfam" id="PF13102">
    <property type="entry name" value="Phage_int_SAM_5"/>
    <property type="match status" value="1"/>
</dbReference>
<proteinExistence type="predicted"/>
<evidence type="ECO:0000259" key="7">
    <source>
        <dbReference type="PROSITE" id="PS51900"/>
    </source>
</evidence>
<dbReference type="InterPro" id="IPR011010">
    <property type="entry name" value="DNA_brk_join_enz"/>
</dbReference>
<dbReference type="GO" id="GO:0015074">
    <property type="term" value="P:DNA integration"/>
    <property type="evidence" value="ECO:0007669"/>
    <property type="project" value="UniProtKB-KW"/>
</dbReference>
<name>A0A5J5LH79_HALHI</name>
<dbReference type="PROSITE" id="PS51900">
    <property type="entry name" value="CB"/>
    <property type="match status" value="1"/>
</dbReference>
<feature type="region of interest" description="Disordered" evidence="5">
    <location>
        <begin position="1"/>
        <end position="28"/>
    </location>
</feature>
<keyword evidence="2 4" id="KW-0238">DNA-binding</keyword>
<comment type="caution">
    <text evidence="8">The sequence shown here is derived from an EMBL/GenBank/DDBJ whole genome shotgun (WGS) entry which is preliminary data.</text>
</comment>
<sequence length="450" mass="51175">MSFSPKEIGGISPPIRLKTARRGGGDFGYPRVTLRENPRKKRSILLVLEAGCNHLYKASVRVIQPSTLRIKGFPAICGSTMASTESSSLVAPSPSTEEAGLHRRLEMSSTTDHDLRDVSAQRAAERFKKWAKDEYQPSTYENHCTTVNQFVAWLSGTDYTLAGIDGWALGEYRDWLREQDYANVTRKQYLSQLRVFLRWASRRNVMRDGLDDKVELPDLSRDDVRSDTSIGPDRVQRILDYMDRYRRASREHIIVLLLFRTGARLGALRGVDLSMVHLQSDNPRIEVRHRPEIGCPLKNGERNKREAERPILIGEDTAQVVAEYIEHHRKDVTDDHGNRPLLTTKHGRVSDSVIKKTAKQWTCPAATEGDCPIHDRRPSRREVGSCARECEHTNAHSLCKASITYFLNRGVSVEVVSDRMNVSIETIKKHYDRPTDDERAARQESAMDKV</sequence>
<dbReference type="GO" id="GO:0003677">
    <property type="term" value="F:DNA binding"/>
    <property type="evidence" value="ECO:0007669"/>
    <property type="project" value="UniProtKB-UniRule"/>
</dbReference>
<dbReference type="InterPro" id="IPR010998">
    <property type="entry name" value="Integrase_recombinase_N"/>
</dbReference>
<dbReference type="SUPFAM" id="SSF56349">
    <property type="entry name" value="DNA breaking-rejoining enzymes"/>
    <property type="match status" value="1"/>
</dbReference>
<keyword evidence="1" id="KW-0229">DNA integration</keyword>
<dbReference type="InterPro" id="IPR002104">
    <property type="entry name" value="Integrase_catalytic"/>
</dbReference>
<reference evidence="8 9" key="1">
    <citation type="submission" date="2018-11" db="EMBL/GenBank/DDBJ databases">
        <title>Genomic analysis of Haloarcula hispanica CBA1121.</title>
        <authorList>
            <person name="Kim Y.B."/>
            <person name="Roh S.W."/>
        </authorList>
    </citation>
    <scope>NUCLEOTIDE SEQUENCE [LARGE SCALE GENOMIC DNA]</scope>
    <source>
        <strain evidence="8 9">CBA1121</strain>
    </source>
</reference>
<dbReference type="Gene3D" id="1.10.443.10">
    <property type="entry name" value="Intergrase catalytic core"/>
    <property type="match status" value="1"/>
</dbReference>
<organism evidence="8 9">
    <name type="scientific">Haloarcula hispanica</name>
    <dbReference type="NCBI Taxonomy" id="51589"/>
    <lineage>
        <taxon>Archaea</taxon>
        <taxon>Methanobacteriati</taxon>
        <taxon>Methanobacteriota</taxon>
        <taxon>Stenosarchaea group</taxon>
        <taxon>Halobacteria</taxon>
        <taxon>Halobacteriales</taxon>
        <taxon>Haloarculaceae</taxon>
        <taxon>Haloarcula</taxon>
    </lineage>
</organism>
<evidence type="ECO:0000256" key="3">
    <source>
        <dbReference type="ARBA" id="ARBA00023172"/>
    </source>
</evidence>
<evidence type="ECO:0000256" key="2">
    <source>
        <dbReference type="ARBA" id="ARBA00023125"/>
    </source>
</evidence>
<evidence type="ECO:0000313" key="9">
    <source>
        <dbReference type="Proteomes" id="UP000326244"/>
    </source>
</evidence>
<dbReference type="Proteomes" id="UP000326244">
    <property type="component" value="Unassembled WGS sequence"/>
</dbReference>
<dbReference type="InterPro" id="IPR044068">
    <property type="entry name" value="CB"/>
</dbReference>
<evidence type="ECO:0000256" key="5">
    <source>
        <dbReference type="SAM" id="MobiDB-lite"/>
    </source>
</evidence>
<evidence type="ECO:0000256" key="1">
    <source>
        <dbReference type="ARBA" id="ARBA00022908"/>
    </source>
</evidence>
<dbReference type="PANTHER" id="PTHR30349">
    <property type="entry name" value="PHAGE INTEGRASE-RELATED"/>
    <property type="match status" value="1"/>
</dbReference>
<evidence type="ECO:0000313" key="8">
    <source>
        <dbReference type="EMBL" id="KAA9408730.1"/>
    </source>
</evidence>
<feature type="domain" description="Core-binding (CB)" evidence="7">
    <location>
        <begin position="118"/>
        <end position="201"/>
    </location>
</feature>
<keyword evidence="3" id="KW-0233">DNA recombination</keyword>
<evidence type="ECO:0000256" key="4">
    <source>
        <dbReference type="PROSITE-ProRule" id="PRU01248"/>
    </source>
</evidence>
<dbReference type="GO" id="GO:0006310">
    <property type="term" value="P:DNA recombination"/>
    <property type="evidence" value="ECO:0007669"/>
    <property type="project" value="UniProtKB-KW"/>
</dbReference>
<dbReference type="InterPro" id="IPR013762">
    <property type="entry name" value="Integrase-like_cat_sf"/>
</dbReference>
<dbReference type="PROSITE" id="PS51898">
    <property type="entry name" value="TYR_RECOMBINASE"/>
    <property type="match status" value="1"/>
</dbReference>
<accession>A0A5J5LH79</accession>
<dbReference type="CDD" id="cd00397">
    <property type="entry name" value="DNA_BRE_C"/>
    <property type="match status" value="1"/>
</dbReference>